<dbReference type="InterPro" id="IPR042230">
    <property type="entry name" value="CusF_sf"/>
</dbReference>
<feature type="domain" description="CusB-like three alpha-helical bundle" evidence="7">
    <location>
        <begin position="171"/>
        <end position="221"/>
    </location>
</feature>
<dbReference type="Pfam" id="PF25869">
    <property type="entry name" value="3HB_CusB"/>
    <property type="match status" value="1"/>
</dbReference>
<protein>
    <submittedName>
        <fullName evidence="11">Efflux RND transporter periplasmic adaptor subunit</fullName>
    </submittedName>
</protein>
<dbReference type="RefSeq" id="WP_212673720.1">
    <property type="nucleotide sequence ID" value="NZ_JAGSPJ010000001.1"/>
</dbReference>
<dbReference type="GO" id="GO:0015679">
    <property type="term" value="P:plasma membrane copper ion transport"/>
    <property type="evidence" value="ECO:0007669"/>
    <property type="project" value="TreeGrafter"/>
</dbReference>
<feature type="region of interest" description="Disordered" evidence="5">
    <location>
        <begin position="508"/>
        <end position="534"/>
    </location>
</feature>
<keyword evidence="2" id="KW-0813">Transport</keyword>
<dbReference type="Pfam" id="PF19335">
    <property type="entry name" value="HMBD"/>
    <property type="match status" value="1"/>
</dbReference>
<comment type="similarity">
    <text evidence="1">Belongs to the membrane fusion protein (MFP) (TC 8.A.1) family.</text>
</comment>
<accession>A0A941E092</accession>
<feature type="domain" description="CusB-like barrel-sandwich hybrid" evidence="8">
    <location>
        <begin position="135"/>
        <end position="255"/>
    </location>
</feature>
<dbReference type="InterPro" id="IPR058791">
    <property type="entry name" value="3HB_CusB"/>
</dbReference>
<dbReference type="InterPro" id="IPR021647">
    <property type="entry name" value="CusF_Ec"/>
</dbReference>
<dbReference type="InterPro" id="IPR051909">
    <property type="entry name" value="MFP_Cation_Efflux"/>
</dbReference>
<evidence type="ECO:0000256" key="5">
    <source>
        <dbReference type="SAM" id="MobiDB-lite"/>
    </source>
</evidence>
<dbReference type="GO" id="GO:0016020">
    <property type="term" value="C:membrane"/>
    <property type="evidence" value="ECO:0007669"/>
    <property type="project" value="InterPro"/>
</dbReference>
<dbReference type="GO" id="GO:0030288">
    <property type="term" value="C:outer membrane-bounded periplasmic space"/>
    <property type="evidence" value="ECO:0007669"/>
    <property type="project" value="TreeGrafter"/>
</dbReference>
<name>A0A941E092_9BURK</name>
<dbReference type="Pfam" id="PF11604">
    <property type="entry name" value="CusF_Ec"/>
    <property type="match status" value="1"/>
</dbReference>
<dbReference type="Gene3D" id="6.10.140.730">
    <property type="match status" value="1"/>
</dbReference>
<evidence type="ECO:0000259" key="8">
    <source>
        <dbReference type="Pfam" id="PF25919"/>
    </source>
</evidence>
<dbReference type="FunFam" id="2.40.420.20:FF:000003">
    <property type="entry name" value="Cation efflux system protein cusB"/>
    <property type="match status" value="1"/>
</dbReference>
<dbReference type="PANTHER" id="PTHR30097:SF15">
    <property type="entry name" value="CATION EFFLUX SYSTEM PROTEIN CUSB"/>
    <property type="match status" value="1"/>
</dbReference>
<evidence type="ECO:0000313" key="11">
    <source>
        <dbReference type="EMBL" id="MBR7798551.1"/>
    </source>
</evidence>
<dbReference type="InterPro" id="IPR058790">
    <property type="entry name" value="BSH_CusB"/>
</dbReference>
<dbReference type="SUPFAM" id="SSF111369">
    <property type="entry name" value="HlyD-like secretion proteins"/>
    <property type="match status" value="1"/>
</dbReference>
<keyword evidence="3" id="KW-0732">Signal</keyword>
<evidence type="ECO:0000256" key="1">
    <source>
        <dbReference type="ARBA" id="ARBA00009477"/>
    </source>
</evidence>
<feature type="domain" description="Heavy metal binding" evidence="6">
    <location>
        <begin position="58"/>
        <end position="85"/>
    </location>
</feature>
<dbReference type="Gene3D" id="2.40.50.320">
    <property type="entry name" value="Copper binding periplasmic protein CusF"/>
    <property type="match status" value="1"/>
</dbReference>
<dbReference type="NCBIfam" id="TIGR01730">
    <property type="entry name" value="RND_mfp"/>
    <property type="match status" value="1"/>
</dbReference>
<feature type="domain" description="CusB-like beta-barrel" evidence="9">
    <location>
        <begin position="259"/>
        <end position="334"/>
    </location>
</feature>
<evidence type="ECO:0000259" key="7">
    <source>
        <dbReference type="Pfam" id="PF25869"/>
    </source>
</evidence>
<feature type="domain" description="CzcB-like C-terminal circularly permuted SH3-like" evidence="10">
    <location>
        <begin position="344"/>
        <end position="402"/>
    </location>
</feature>
<evidence type="ECO:0000259" key="6">
    <source>
        <dbReference type="Pfam" id="PF19335"/>
    </source>
</evidence>
<organism evidence="11 12">
    <name type="scientific">Undibacterium fentianense</name>
    <dbReference type="NCBI Taxonomy" id="2828728"/>
    <lineage>
        <taxon>Bacteria</taxon>
        <taxon>Pseudomonadati</taxon>
        <taxon>Pseudomonadota</taxon>
        <taxon>Betaproteobacteria</taxon>
        <taxon>Burkholderiales</taxon>
        <taxon>Oxalobacteraceae</taxon>
        <taxon>Undibacterium</taxon>
    </lineage>
</organism>
<evidence type="ECO:0000256" key="4">
    <source>
        <dbReference type="ARBA" id="ARBA00023065"/>
    </source>
</evidence>
<comment type="caution">
    <text evidence="11">The sequence shown here is derived from an EMBL/GenBank/DDBJ whole genome shotgun (WGS) entry which is preliminary data.</text>
</comment>
<evidence type="ECO:0000313" key="12">
    <source>
        <dbReference type="Proteomes" id="UP000678545"/>
    </source>
</evidence>
<evidence type="ECO:0000256" key="2">
    <source>
        <dbReference type="ARBA" id="ARBA00022448"/>
    </source>
</evidence>
<proteinExistence type="inferred from homology"/>
<dbReference type="Pfam" id="PF25975">
    <property type="entry name" value="CzcB_C"/>
    <property type="match status" value="1"/>
</dbReference>
<dbReference type="GO" id="GO:0022857">
    <property type="term" value="F:transmembrane transporter activity"/>
    <property type="evidence" value="ECO:0007669"/>
    <property type="project" value="InterPro"/>
</dbReference>
<reference evidence="11" key="1">
    <citation type="submission" date="2021-04" db="EMBL/GenBank/DDBJ databases">
        <title>novel species isolated from subtropical streams in China.</title>
        <authorList>
            <person name="Lu H."/>
        </authorList>
    </citation>
    <scope>NUCLEOTIDE SEQUENCE</scope>
    <source>
        <strain evidence="11">FT137W</strain>
    </source>
</reference>
<dbReference type="Proteomes" id="UP000678545">
    <property type="component" value="Unassembled WGS sequence"/>
</dbReference>
<dbReference type="InterPro" id="IPR058792">
    <property type="entry name" value="Beta-barrel_RND_2"/>
</dbReference>
<dbReference type="GO" id="GO:0046914">
    <property type="term" value="F:transition metal ion binding"/>
    <property type="evidence" value="ECO:0007669"/>
    <property type="project" value="TreeGrafter"/>
</dbReference>
<dbReference type="FunFam" id="2.40.30.170:FF:000010">
    <property type="entry name" value="Efflux RND transporter periplasmic adaptor subunit"/>
    <property type="match status" value="1"/>
</dbReference>
<dbReference type="InterPro" id="IPR058649">
    <property type="entry name" value="CzcB_C"/>
</dbReference>
<dbReference type="EMBL" id="JAGSPJ010000001">
    <property type="protein sequence ID" value="MBR7798551.1"/>
    <property type="molecule type" value="Genomic_DNA"/>
</dbReference>
<evidence type="ECO:0000259" key="9">
    <source>
        <dbReference type="Pfam" id="PF25954"/>
    </source>
</evidence>
<evidence type="ECO:0000259" key="10">
    <source>
        <dbReference type="Pfam" id="PF25975"/>
    </source>
</evidence>
<dbReference type="Gene3D" id="2.40.30.170">
    <property type="match status" value="1"/>
</dbReference>
<evidence type="ECO:0000256" key="3">
    <source>
        <dbReference type="ARBA" id="ARBA00022729"/>
    </source>
</evidence>
<dbReference type="Pfam" id="PF25919">
    <property type="entry name" value="BSH_CusB"/>
    <property type="match status" value="1"/>
</dbReference>
<keyword evidence="4" id="KW-0406">Ion transport</keyword>
<dbReference type="GO" id="GO:0060003">
    <property type="term" value="P:copper ion export"/>
    <property type="evidence" value="ECO:0007669"/>
    <property type="project" value="TreeGrafter"/>
</dbReference>
<dbReference type="InterPro" id="IPR006143">
    <property type="entry name" value="RND_pump_MFP"/>
</dbReference>
<dbReference type="Gene3D" id="2.40.420.20">
    <property type="match status" value="1"/>
</dbReference>
<sequence>MKTKKNILMLSLVILILVSGYGTYQLGKRQGMKTITPPISDAVAPIPKAGGTVKKVLYWHDPMVPGQKFDQPGKSPFMDMPLVPVYANGEDDDGKVSISSRVQQNLGIRTAEVTTGNLVPNVVAVGSIAYNERDVALVQARSNVFVEKLYVRAPFDVVRKGQPLAELYVPDWIAAQEEYLSAKRLQVGAMEGLLDGAKQRMRLVGMSDDQIRMIEASGKVHSRLTITAPLNGVISELTVREGMTVMTGASLFRINGNATIWVNADIPENLSTQVRTGNTVEARTPSLPGTVFKGKVGAILPQIDTVTRTLKARIELANPSGQLVPGMFATLNFDGLARKECLLIPTEAVIATGKRSVVMVAQENGTFLPVDVVIGMESKGQTEIIKGLEAGQKVVVSGQFLVDSEASLKGTATRMSDTSASPNNSSTMGATYRAEGKVEKIDKETMTISHGPIPALQWGSMTMGFKLPAGGLPKNVEIGDTVIFEIRAIKEGVFQIITIAPTIATPKKDMPAKTTKSETMSDMSMPSVPAGAKK</sequence>
<dbReference type="Gene3D" id="2.40.50.100">
    <property type="match status" value="1"/>
</dbReference>
<dbReference type="AlphaFoldDB" id="A0A941E092"/>
<keyword evidence="12" id="KW-1185">Reference proteome</keyword>
<dbReference type="Pfam" id="PF25954">
    <property type="entry name" value="Beta-barrel_RND_2"/>
    <property type="match status" value="1"/>
</dbReference>
<gene>
    <name evidence="11" type="ORF">KDM90_00820</name>
</gene>
<dbReference type="InterPro" id="IPR045800">
    <property type="entry name" value="HMBD"/>
</dbReference>
<dbReference type="PANTHER" id="PTHR30097">
    <property type="entry name" value="CATION EFFLUX SYSTEM PROTEIN CUSB"/>
    <property type="match status" value="1"/>
</dbReference>